<sequence>MSPSCARLASGGRLTLPLLWACLSWEKNVRYFSLLLACLLLSACSQTQRSIEDTLAIATFGMPDVELDAQTLRDLPYSSIYARLNDGPQIFVVAAFAEEGQVKWLSSDRVLLVTQNGRLTKTVGYRDNLLEVTDRRHDPLLHPQTLKDGATWTHTLSWTEGQQFHSATANSVFHLDGSEPLEIAGTTLNTLRVEEEVTVPSLGRHYRNHFWIDPATGIVRKAEQFIGPDFIPVNITILKP</sequence>
<accession>A0A2N5DVM8</accession>
<evidence type="ECO:0000313" key="2">
    <source>
        <dbReference type="Proteomes" id="UP000234240"/>
    </source>
</evidence>
<comment type="caution">
    <text evidence="1">The sequence shown here is derived from an EMBL/GenBank/DDBJ whole genome shotgun (WGS) entry which is preliminary data.</text>
</comment>
<proteinExistence type="predicted"/>
<dbReference type="AlphaFoldDB" id="A0A2N5DVM8"/>
<dbReference type="Gene3D" id="2.40.360.10">
    <property type="entry name" value="YmcC-like"/>
    <property type="match status" value="1"/>
</dbReference>
<protein>
    <recommendedName>
        <fullName evidence="3">YjbF family lipoprotein</fullName>
    </recommendedName>
</protein>
<dbReference type="EMBL" id="PJZF01000027">
    <property type="protein sequence ID" value="PLR31137.1"/>
    <property type="molecule type" value="Genomic_DNA"/>
</dbReference>
<evidence type="ECO:0008006" key="3">
    <source>
        <dbReference type="Google" id="ProtNLM"/>
    </source>
</evidence>
<organism evidence="1 2">
    <name type="scientific">Chimaeribacter californicus</name>
    <dbReference type="NCBI Taxonomy" id="2060067"/>
    <lineage>
        <taxon>Bacteria</taxon>
        <taxon>Pseudomonadati</taxon>
        <taxon>Pseudomonadota</taxon>
        <taxon>Gammaproteobacteria</taxon>
        <taxon>Enterobacterales</taxon>
        <taxon>Yersiniaceae</taxon>
        <taxon>Chimaeribacter</taxon>
    </lineage>
</organism>
<dbReference type="OrthoDB" id="5591889at2"/>
<dbReference type="SUPFAM" id="SSF159270">
    <property type="entry name" value="YmcC-like"/>
    <property type="match status" value="1"/>
</dbReference>
<dbReference type="Pfam" id="PF11102">
    <property type="entry name" value="YjbF"/>
    <property type="match status" value="1"/>
</dbReference>
<reference evidence="1 2" key="1">
    <citation type="submission" date="2017-12" db="EMBL/GenBank/DDBJ databases">
        <title>Characterization of six clinical isolates of Enterochimera gen. nov., a novel genus of the Yersiniaciae family and the three species Enterochimera arupensis sp. nov., Enterochimera coloradensis sp. nov, and Enterochimera californica sp. nov.</title>
        <authorList>
            <person name="Rossi A."/>
            <person name="Fisher M."/>
        </authorList>
    </citation>
    <scope>NUCLEOTIDE SEQUENCE [LARGE SCALE GENOMIC DNA]</scope>
    <source>
        <strain evidence="2">2015-Iso6</strain>
    </source>
</reference>
<dbReference type="InterPro" id="IPR021308">
    <property type="entry name" value="GfcB"/>
</dbReference>
<keyword evidence="2" id="KW-1185">Reference proteome</keyword>
<name>A0A2N5DVM8_9GAMM</name>
<gene>
    <name evidence="1" type="ORF">CYR55_21275</name>
</gene>
<evidence type="ECO:0000313" key="1">
    <source>
        <dbReference type="EMBL" id="PLR31137.1"/>
    </source>
</evidence>
<dbReference type="InterPro" id="IPR023373">
    <property type="entry name" value="YmcC_sf"/>
</dbReference>
<dbReference type="Proteomes" id="UP000234240">
    <property type="component" value="Unassembled WGS sequence"/>
</dbReference>